<reference evidence="2 3" key="1">
    <citation type="submission" date="2024-02" db="EMBL/GenBank/DDBJ databases">
        <title>STSV induces naive adaptation in Sulfolobus.</title>
        <authorList>
            <person name="Xiang X."/>
            <person name="Song M."/>
        </authorList>
    </citation>
    <scope>NUCLEOTIDE SEQUENCE [LARGE SCALE GENOMIC DNA]</scope>
    <source>
        <strain evidence="2 3">RT2</strain>
    </source>
</reference>
<keyword evidence="3" id="KW-1185">Reference proteome</keyword>
<evidence type="ECO:0000313" key="3">
    <source>
        <dbReference type="Proteomes" id="UP001432202"/>
    </source>
</evidence>
<name>A0AAX4L165_9CREN</name>
<organism evidence="2 3">
    <name type="scientific">Sulfolobus tengchongensis</name>
    <dbReference type="NCBI Taxonomy" id="207809"/>
    <lineage>
        <taxon>Archaea</taxon>
        <taxon>Thermoproteota</taxon>
        <taxon>Thermoprotei</taxon>
        <taxon>Sulfolobales</taxon>
        <taxon>Sulfolobaceae</taxon>
        <taxon>Sulfolobus</taxon>
    </lineage>
</organism>
<accession>A0AAX4L165</accession>
<feature type="transmembrane region" description="Helical" evidence="1">
    <location>
        <begin position="69"/>
        <end position="93"/>
    </location>
</feature>
<keyword evidence="1" id="KW-0472">Membrane</keyword>
<sequence>MQKQSVMLNKTVEETIDELIKNGYNKIDAIKFVHDNYDIENKLDLISFLIHISSLVLLLSLFVTVPLVIFLKIALGTFYSIFFVGYVILKVFYSKELRQLSELQLLGLSLGVSFAVIGILGLLLNFTVGITSQTAIYSVVGITELFNLISNLRGSK</sequence>
<feature type="transmembrane region" description="Helical" evidence="1">
    <location>
        <begin position="105"/>
        <end position="128"/>
    </location>
</feature>
<dbReference type="EMBL" id="CP146016">
    <property type="protein sequence ID" value="WWQ60938.1"/>
    <property type="molecule type" value="Genomic_DNA"/>
</dbReference>
<proteinExistence type="predicted"/>
<evidence type="ECO:0000313" key="2">
    <source>
        <dbReference type="EMBL" id="WWQ60938.1"/>
    </source>
</evidence>
<feature type="transmembrane region" description="Helical" evidence="1">
    <location>
        <begin position="45"/>
        <end position="63"/>
    </location>
</feature>
<dbReference type="RefSeq" id="WP_338602491.1">
    <property type="nucleotide sequence ID" value="NZ_CP146016.1"/>
</dbReference>
<keyword evidence="1" id="KW-0812">Transmembrane</keyword>
<gene>
    <name evidence="2" type="ORF">V6M85_02320</name>
</gene>
<dbReference type="AlphaFoldDB" id="A0AAX4L165"/>
<protein>
    <submittedName>
        <fullName evidence="2">DUF1616 domain-containing protein</fullName>
    </submittedName>
</protein>
<dbReference type="GeneID" id="89335566"/>
<evidence type="ECO:0000256" key="1">
    <source>
        <dbReference type="SAM" id="Phobius"/>
    </source>
</evidence>
<dbReference type="Proteomes" id="UP001432202">
    <property type="component" value="Chromosome"/>
</dbReference>
<keyword evidence="1" id="KW-1133">Transmembrane helix</keyword>